<dbReference type="Pfam" id="PF02321">
    <property type="entry name" value="OEP"/>
    <property type="match status" value="2"/>
</dbReference>
<dbReference type="GO" id="GO:0015288">
    <property type="term" value="F:porin activity"/>
    <property type="evidence" value="ECO:0007669"/>
    <property type="project" value="TreeGrafter"/>
</dbReference>
<evidence type="ECO:0000256" key="2">
    <source>
        <dbReference type="ARBA" id="ARBA00007613"/>
    </source>
</evidence>
<keyword evidence="4" id="KW-1134">Transmembrane beta strand</keyword>
<evidence type="ECO:0000256" key="1">
    <source>
        <dbReference type="ARBA" id="ARBA00004442"/>
    </source>
</evidence>
<dbReference type="SUPFAM" id="SSF56954">
    <property type="entry name" value="Outer membrane efflux proteins (OEP)"/>
    <property type="match status" value="1"/>
</dbReference>
<dbReference type="GO" id="GO:1990281">
    <property type="term" value="C:efflux pump complex"/>
    <property type="evidence" value="ECO:0007669"/>
    <property type="project" value="TreeGrafter"/>
</dbReference>
<dbReference type="Proteomes" id="UP000032679">
    <property type="component" value="Unassembled WGS sequence"/>
</dbReference>
<proteinExistence type="inferred from homology"/>
<dbReference type="OrthoDB" id="9789368at2"/>
<comment type="similarity">
    <text evidence="2">Belongs to the outer membrane factor (OMF) (TC 1.B.17) family.</text>
</comment>
<evidence type="ECO:0000256" key="6">
    <source>
        <dbReference type="ARBA" id="ARBA00023136"/>
    </source>
</evidence>
<dbReference type="EMBL" id="BALE01000009">
    <property type="protein sequence ID" value="GAN53431.1"/>
    <property type="molecule type" value="Genomic_DNA"/>
</dbReference>
<dbReference type="Gene3D" id="1.20.1600.10">
    <property type="entry name" value="Outer membrane efflux proteins (OEP)"/>
    <property type="match status" value="1"/>
</dbReference>
<keyword evidence="6" id="KW-0472">Membrane</keyword>
<evidence type="ECO:0000256" key="3">
    <source>
        <dbReference type="ARBA" id="ARBA00022448"/>
    </source>
</evidence>
<evidence type="ECO:0000313" key="9">
    <source>
        <dbReference type="EMBL" id="GAN53431.1"/>
    </source>
</evidence>
<dbReference type="AlphaFoldDB" id="A0A0D6MIX2"/>
<reference evidence="9 10" key="1">
    <citation type="submission" date="2012-10" db="EMBL/GenBank/DDBJ databases">
        <title>Genome sequencing of Tanticharoenia sakaeratensis NBRC 103193.</title>
        <authorList>
            <person name="Azuma Y."/>
            <person name="Hadano H."/>
            <person name="Hirakawa H."/>
            <person name="Matsushita K."/>
        </authorList>
    </citation>
    <scope>NUCLEOTIDE SEQUENCE [LARGE SCALE GENOMIC DNA]</scope>
    <source>
        <strain evidence="9 10">NBRC 103193</strain>
    </source>
</reference>
<keyword evidence="3" id="KW-0813">Transport</keyword>
<comment type="caution">
    <text evidence="9">The sequence shown here is derived from an EMBL/GenBank/DDBJ whole genome shotgun (WGS) entry which is preliminary data.</text>
</comment>
<dbReference type="PANTHER" id="PTHR30026">
    <property type="entry name" value="OUTER MEMBRANE PROTEIN TOLC"/>
    <property type="match status" value="1"/>
</dbReference>
<comment type="subcellular location">
    <subcellularLocation>
        <location evidence="1">Cell outer membrane</location>
    </subcellularLocation>
</comment>
<keyword evidence="8" id="KW-0175">Coiled coil</keyword>
<organism evidence="9 10">
    <name type="scientific">Tanticharoenia sakaeratensis NBRC 103193</name>
    <dbReference type="NCBI Taxonomy" id="1231623"/>
    <lineage>
        <taxon>Bacteria</taxon>
        <taxon>Pseudomonadati</taxon>
        <taxon>Pseudomonadota</taxon>
        <taxon>Alphaproteobacteria</taxon>
        <taxon>Acetobacterales</taxon>
        <taxon>Acetobacteraceae</taxon>
        <taxon>Tanticharoenia</taxon>
    </lineage>
</organism>
<evidence type="ECO:0000256" key="5">
    <source>
        <dbReference type="ARBA" id="ARBA00022692"/>
    </source>
</evidence>
<name>A0A0D6MIX2_9PROT</name>
<evidence type="ECO:0000256" key="7">
    <source>
        <dbReference type="ARBA" id="ARBA00023237"/>
    </source>
</evidence>
<dbReference type="NCBIfam" id="TIGR01844">
    <property type="entry name" value="type_I_sec_TolC"/>
    <property type="match status" value="1"/>
</dbReference>
<dbReference type="PANTHER" id="PTHR30026:SF22">
    <property type="entry name" value="OUTER MEMBRANE EFFLUX PROTEIN"/>
    <property type="match status" value="1"/>
</dbReference>
<protein>
    <submittedName>
        <fullName evidence="9">Secretion system type I outer membrane protein TolC</fullName>
    </submittedName>
</protein>
<dbReference type="InterPro" id="IPR010130">
    <property type="entry name" value="T1SS_OMP_TolC"/>
</dbReference>
<gene>
    <name evidence="9" type="ORF">Tasa_009_226</name>
</gene>
<dbReference type="GO" id="GO:0009279">
    <property type="term" value="C:cell outer membrane"/>
    <property type="evidence" value="ECO:0007669"/>
    <property type="project" value="UniProtKB-SubCell"/>
</dbReference>
<feature type="coiled-coil region" evidence="8">
    <location>
        <begin position="208"/>
        <end position="235"/>
    </location>
</feature>
<dbReference type="STRING" id="1231623.Tasa_009_226"/>
<dbReference type="GO" id="GO:0015562">
    <property type="term" value="F:efflux transmembrane transporter activity"/>
    <property type="evidence" value="ECO:0007669"/>
    <property type="project" value="InterPro"/>
</dbReference>
<dbReference type="InterPro" id="IPR051906">
    <property type="entry name" value="TolC-like"/>
</dbReference>
<evidence type="ECO:0000313" key="10">
    <source>
        <dbReference type="Proteomes" id="UP000032679"/>
    </source>
</evidence>
<accession>A0A0D6MIX2</accession>
<keyword evidence="10" id="KW-1185">Reference proteome</keyword>
<dbReference type="InterPro" id="IPR003423">
    <property type="entry name" value="OMP_efflux"/>
</dbReference>
<keyword evidence="7" id="KW-0998">Cell outer membrane</keyword>
<evidence type="ECO:0000256" key="4">
    <source>
        <dbReference type="ARBA" id="ARBA00022452"/>
    </source>
</evidence>
<evidence type="ECO:0000256" key="8">
    <source>
        <dbReference type="SAM" id="Coils"/>
    </source>
</evidence>
<keyword evidence="5" id="KW-0812">Transmembrane</keyword>
<sequence>MTSSAGRIFARYAPAGIGLAAGLCGSTALAQKYDGSGSPTAIPHTLQQALANAYLTNPTLQEERATLRATDEQVPTALAGWRPTIQGSMALSYYQGSTSYGTYGGVVQPPRTYATPGYAGQLSITQPLYSGGHTTAATHQAVNRVMAERARLIATEQQVFSNVVQAYIGVVEDEQLLQLDINNEHVLEQQVAATETRFHAGEITQTDVAQARAALASARATRQQAEGTLQTAQATYLQIVGQAPPPNLIPPQPLALPVKSEQEAVGLAVQNNPNVVNALFTEASQKDAVAVAVSAIMPKISAEAAYTHSINQGYSGYGTDNKYALLNFNIPIYQGGSEYAAVRQARQQAMASHRDVDVQRRAALQLAASNWQQMMAYQAAISSNRVAISANVVALDGVERQAIVGTSTTLAVLQQQETLLQSQIALVQSLSSLVQASYNVAAAIGRLTAVDLQLQVPLYDEKAYYKAVKDRLWGINDYAVGQPGR</sequence>
<dbReference type="RefSeq" id="WP_048847304.1">
    <property type="nucleotide sequence ID" value="NZ_BALE01000009.1"/>
</dbReference>